<evidence type="ECO:0000313" key="1">
    <source>
        <dbReference type="EMBL" id="RLE13967.1"/>
    </source>
</evidence>
<name>A0A662DHG8_UNCAE</name>
<gene>
    <name evidence="1" type="ORF">DRJ04_03280</name>
</gene>
<sequence length="63" mass="7713">MKRHRQSQLVKHRKRKEKLRKLRAKYSLAGSDEEKKKIMEKVRKIAPWLSPEEFLKPLEESKR</sequence>
<dbReference type="EMBL" id="QMQA01000067">
    <property type="protein sequence ID" value="RLE13967.1"/>
    <property type="molecule type" value="Genomic_DNA"/>
</dbReference>
<organism evidence="1 2">
    <name type="scientific">Aerophobetes bacterium</name>
    <dbReference type="NCBI Taxonomy" id="2030807"/>
    <lineage>
        <taxon>Bacteria</taxon>
        <taxon>Candidatus Aerophobota</taxon>
    </lineage>
</organism>
<proteinExistence type="predicted"/>
<evidence type="ECO:0000313" key="2">
    <source>
        <dbReference type="Proteomes" id="UP000280417"/>
    </source>
</evidence>
<dbReference type="AlphaFoldDB" id="A0A662DHG8"/>
<protein>
    <submittedName>
        <fullName evidence="1">Uncharacterized protein</fullName>
    </submittedName>
</protein>
<dbReference type="InterPro" id="IPR046479">
    <property type="entry name" value="DUF6800"/>
</dbReference>
<reference evidence="1 2" key="1">
    <citation type="submission" date="2018-06" db="EMBL/GenBank/DDBJ databases">
        <title>Extensive metabolic versatility and redundancy in microbially diverse, dynamic hydrothermal sediments.</title>
        <authorList>
            <person name="Dombrowski N."/>
            <person name="Teske A."/>
            <person name="Baker B.J."/>
        </authorList>
    </citation>
    <scope>NUCLEOTIDE SEQUENCE [LARGE SCALE GENOMIC DNA]</scope>
    <source>
        <strain evidence="1">B3_G15</strain>
    </source>
</reference>
<dbReference type="Pfam" id="PF20607">
    <property type="entry name" value="DUF6800"/>
    <property type="match status" value="1"/>
</dbReference>
<comment type="caution">
    <text evidence="1">The sequence shown here is derived from an EMBL/GenBank/DDBJ whole genome shotgun (WGS) entry which is preliminary data.</text>
</comment>
<dbReference type="Proteomes" id="UP000280417">
    <property type="component" value="Unassembled WGS sequence"/>
</dbReference>
<accession>A0A662DHG8</accession>